<evidence type="ECO:0000313" key="2">
    <source>
        <dbReference type="Proteomes" id="UP000324800"/>
    </source>
</evidence>
<reference evidence="1 2" key="1">
    <citation type="submission" date="2019-03" db="EMBL/GenBank/DDBJ databases">
        <title>Single cell metagenomics reveals metabolic interactions within the superorganism composed of flagellate Streblomastix strix and complex community of Bacteroidetes bacteria on its surface.</title>
        <authorList>
            <person name="Treitli S.C."/>
            <person name="Kolisko M."/>
            <person name="Husnik F."/>
            <person name="Keeling P."/>
            <person name="Hampl V."/>
        </authorList>
    </citation>
    <scope>NUCLEOTIDE SEQUENCE [LARGE SCALE GENOMIC DNA]</scope>
    <source>
        <strain evidence="1">ST1C</strain>
    </source>
</reference>
<name>A0A5J4W7C1_9EUKA</name>
<organism evidence="1 2">
    <name type="scientific">Streblomastix strix</name>
    <dbReference type="NCBI Taxonomy" id="222440"/>
    <lineage>
        <taxon>Eukaryota</taxon>
        <taxon>Metamonada</taxon>
        <taxon>Preaxostyla</taxon>
        <taxon>Oxymonadida</taxon>
        <taxon>Streblomastigidae</taxon>
        <taxon>Streblomastix</taxon>
    </lineage>
</organism>
<accession>A0A5J4W7C1</accession>
<proteinExistence type="predicted"/>
<protein>
    <submittedName>
        <fullName evidence="1">Uncharacterized protein</fullName>
    </submittedName>
</protein>
<sequence>MIDMKRKQVCSFRHSVAAQLVVMVLDETILNTYTGHAMNSISTNEYYVLVERLKDNEIATNLFDIDCHAESNPISSFANLLLYPNIVEQVGELMIMVSNKLVVMRCKQSFKGGYAHAVN</sequence>
<dbReference type="AlphaFoldDB" id="A0A5J4W7C1"/>
<dbReference type="EMBL" id="SNRW01003111">
    <property type="protein sequence ID" value="KAA6390774.1"/>
    <property type="molecule type" value="Genomic_DNA"/>
</dbReference>
<evidence type="ECO:0000313" key="1">
    <source>
        <dbReference type="EMBL" id="KAA6390774.1"/>
    </source>
</evidence>
<dbReference type="Proteomes" id="UP000324800">
    <property type="component" value="Unassembled WGS sequence"/>
</dbReference>
<gene>
    <name evidence="1" type="ORF">EZS28_013697</name>
</gene>
<comment type="caution">
    <text evidence="1">The sequence shown here is derived from an EMBL/GenBank/DDBJ whole genome shotgun (WGS) entry which is preliminary data.</text>
</comment>